<dbReference type="KEGG" id="cci:CC1G_11033"/>
<protein>
    <submittedName>
        <fullName evidence="3">Uncharacterized protein</fullName>
    </submittedName>
</protein>
<dbReference type="Proteomes" id="UP000001861">
    <property type="component" value="Unassembled WGS sequence"/>
</dbReference>
<evidence type="ECO:0000256" key="1">
    <source>
        <dbReference type="SAM" id="MobiDB-lite"/>
    </source>
</evidence>
<keyword evidence="2" id="KW-0472">Membrane</keyword>
<reference evidence="3 4" key="1">
    <citation type="journal article" date="2010" name="Proc. Natl. Acad. Sci. U.S.A.">
        <title>Insights into evolution of multicellular fungi from the assembled chromosomes of the mushroom Coprinopsis cinerea (Coprinus cinereus).</title>
        <authorList>
            <person name="Stajich J.E."/>
            <person name="Wilke S.K."/>
            <person name="Ahren D."/>
            <person name="Au C.H."/>
            <person name="Birren B.W."/>
            <person name="Borodovsky M."/>
            <person name="Burns C."/>
            <person name="Canback B."/>
            <person name="Casselton L.A."/>
            <person name="Cheng C.K."/>
            <person name="Deng J."/>
            <person name="Dietrich F.S."/>
            <person name="Fargo D.C."/>
            <person name="Farman M.L."/>
            <person name="Gathman A.C."/>
            <person name="Goldberg J."/>
            <person name="Guigo R."/>
            <person name="Hoegger P.J."/>
            <person name="Hooker J.B."/>
            <person name="Huggins A."/>
            <person name="James T.Y."/>
            <person name="Kamada T."/>
            <person name="Kilaru S."/>
            <person name="Kodira C."/>
            <person name="Kues U."/>
            <person name="Kupfer D."/>
            <person name="Kwan H.S."/>
            <person name="Lomsadze A."/>
            <person name="Li W."/>
            <person name="Lilly W.W."/>
            <person name="Ma L.J."/>
            <person name="Mackey A.J."/>
            <person name="Manning G."/>
            <person name="Martin F."/>
            <person name="Muraguchi H."/>
            <person name="Natvig D.O."/>
            <person name="Palmerini H."/>
            <person name="Ramesh M.A."/>
            <person name="Rehmeyer C.J."/>
            <person name="Roe B.A."/>
            <person name="Shenoy N."/>
            <person name="Stanke M."/>
            <person name="Ter-Hovhannisyan V."/>
            <person name="Tunlid A."/>
            <person name="Velagapudi R."/>
            <person name="Vision T.J."/>
            <person name="Zeng Q."/>
            <person name="Zolan M.E."/>
            <person name="Pukkila P.J."/>
        </authorList>
    </citation>
    <scope>NUCLEOTIDE SEQUENCE [LARGE SCALE GENOMIC DNA]</scope>
    <source>
        <strain evidence="4">Okayama-7 / 130 / ATCC MYA-4618 / FGSC 9003</strain>
    </source>
</reference>
<proteinExistence type="predicted"/>
<name>A8NIS7_COPC7</name>
<keyword evidence="4" id="KW-1185">Reference proteome</keyword>
<evidence type="ECO:0000256" key="2">
    <source>
        <dbReference type="SAM" id="Phobius"/>
    </source>
</evidence>
<dbReference type="InParanoid" id="A8NIS7"/>
<dbReference type="OrthoDB" id="3037019at2759"/>
<evidence type="ECO:0000313" key="4">
    <source>
        <dbReference type="Proteomes" id="UP000001861"/>
    </source>
</evidence>
<keyword evidence="2" id="KW-0812">Transmembrane</keyword>
<dbReference type="AlphaFoldDB" id="A8NIS7"/>
<gene>
    <name evidence="3" type="ORF">CC1G_11033</name>
</gene>
<feature type="region of interest" description="Disordered" evidence="1">
    <location>
        <begin position="272"/>
        <end position="306"/>
    </location>
</feature>
<evidence type="ECO:0000313" key="3">
    <source>
        <dbReference type="EMBL" id="EAU87755.2"/>
    </source>
</evidence>
<keyword evidence="2" id="KW-1133">Transmembrane helix</keyword>
<dbReference type="GeneID" id="6010568"/>
<feature type="compositionally biased region" description="Low complexity" evidence="1">
    <location>
        <begin position="277"/>
        <end position="290"/>
    </location>
</feature>
<dbReference type="EMBL" id="AACS02000010">
    <property type="protein sequence ID" value="EAU87755.2"/>
    <property type="molecule type" value="Genomic_DNA"/>
</dbReference>
<feature type="transmembrane region" description="Helical" evidence="2">
    <location>
        <begin position="15"/>
        <end position="35"/>
    </location>
</feature>
<dbReference type="VEuPathDB" id="FungiDB:CC1G_11033"/>
<dbReference type="OMA" id="YWITPLA"/>
<accession>A8NIS7</accession>
<sequence>MSDDPAAYQQFLEALATQATAVNLVAASCLTLLIYNHLLTLDQEITQFWPFNCICMSVLRTPMTRIPVIELCSLQLLPALSSPTVCSWPIFELPTATTDPRLNPAVFSIFAGSRFPLQRLQQLFKVILSIGCFFYFGGVVTLIGLVIQDYVGEDVLIDNTLSKLPLPGCYATSVPAIIAGFWIAPLIVETVLVGLVVARAWLWKRRGMNVPPLLAGLARDSTIYYIVPSTTAGCILGSHMLLNLRKMDRSNHPTESQQYGIALSNWRNQATRNSQMPWPTSDPSTSQSDPYFPGGPRVDVKFSTEA</sequence>
<dbReference type="RefSeq" id="XP_001834063.2">
    <property type="nucleotide sequence ID" value="XM_001834011.2"/>
</dbReference>
<organism evidence="3 4">
    <name type="scientific">Coprinopsis cinerea (strain Okayama-7 / 130 / ATCC MYA-4618 / FGSC 9003)</name>
    <name type="common">Inky cap fungus</name>
    <name type="synonym">Hormographiella aspergillata</name>
    <dbReference type="NCBI Taxonomy" id="240176"/>
    <lineage>
        <taxon>Eukaryota</taxon>
        <taxon>Fungi</taxon>
        <taxon>Dikarya</taxon>
        <taxon>Basidiomycota</taxon>
        <taxon>Agaricomycotina</taxon>
        <taxon>Agaricomycetes</taxon>
        <taxon>Agaricomycetidae</taxon>
        <taxon>Agaricales</taxon>
        <taxon>Agaricineae</taxon>
        <taxon>Psathyrellaceae</taxon>
        <taxon>Coprinopsis</taxon>
    </lineage>
</organism>
<dbReference type="HOGENOM" id="CLU_909167_0_0_1"/>
<feature type="transmembrane region" description="Helical" evidence="2">
    <location>
        <begin position="123"/>
        <end position="147"/>
    </location>
</feature>
<feature type="transmembrane region" description="Helical" evidence="2">
    <location>
        <begin position="176"/>
        <end position="202"/>
    </location>
</feature>
<comment type="caution">
    <text evidence="3">The sequence shown here is derived from an EMBL/GenBank/DDBJ whole genome shotgun (WGS) entry which is preliminary data.</text>
</comment>